<dbReference type="Pfam" id="PF01035">
    <property type="entry name" value="DNA_binding_1"/>
    <property type="match status" value="1"/>
</dbReference>
<accession>A0A255EEX3</accession>
<dbReference type="SUPFAM" id="SSF46767">
    <property type="entry name" value="Methylated DNA-protein cysteine methyltransferase, C-terminal domain"/>
    <property type="match status" value="1"/>
</dbReference>
<dbReference type="PANTHER" id="PTHR42942:SF1">
    <property type="entry name" value="ALKYLTRANSFERASE-LIKE PROTEIN 1"/>
    <property type="match status" value="1"/>
</dbReference>
<dbReference type="PANTHER" id="PTHR42942">
    <property type="entry name" value="6-O-METHYLGUANINE DNA METHYLTRANSFERASE"/>
    <property type="match status" value="1"/>
</dbReference>
<dbReference type="GO" id="GO:0008168">
    <property type="term" value="F:methyltransferase activity"/>
    <property type="evidence" value="ECO:0007669"/>
    <property type="project" value="UniProtKB-KW"/>
</dbReference>
<dbReference type="EMBL" id="NMVI01000007">
    <property type="protein sequence ID" value="OYN90089.1"/>
    <property type="molecule type" value="Genomic_DNA"/>
</dbReference>
<dbReference type="GO" id="GO:0032259">
    <property type="term" value="P:methylation"/>
    <property type="evidence" value="ECO:0007669"/>
    <property type="project" value="UniProtKB-KW"/>
</dbReference>
<dbReference type="AlphaFoldDB" id="A0A255EEX3"/>
<feature type="domain" description="Methylated-DNA-[protein]-cysteine S-methyltransferase DNA binding" evidence="2">
    <location>
        <begin position="2"/>
        <end position="53"/>
    </location>
</feature>
<dbReference type="InterPro" id="IPR036388">
    <property type="entry name" value="WH-like_DNA-bd_sf"/>
</dbReference>
<organism evidence="3 4">
    <name type="scientific">Parenemella sanctibonifatiensis</name>
    <dbReference type="NCBI Taxonomy" id="2016505"/>
    <lineage>
        <taxon>Bacteria</taxon>
        <taxon>Bacillati</taxon>
        <taxon>Actinomycetota</taxon>
        <taxon>Actinomycetes</taxon>
        <taxon>Propionibacteriales</taxon>
        <taxon>Propionibacteriaceae</taxon>
        <taxon>Parenemella</taxon>
    </lineage>
</organism>
<dbReference type="InterPro" id="IPR052520">
    <property type="entry name" value="ATL_DNA_repair"/>
</dbReference>
<evidence type="ECO:0000259" key="2">
    <source>
        <dbReference type="Pfam" id="PF01035"/>
    </source>
</evidence>
<dbReference type="Proteomes" id="UP000216533">
    <property type="component" value="Unassembled WGS sequence"/>
</dbReference>
<dbReference type="Gene3D" id="1.10.10.10">
    <property type="entry name" value="Winged helix-like DNA-binding domain superfamily/Winged helix DNA-binding domain"/>
    <property type="match status" value="1"/>
</dbReference>
<protein>
    <submittedName>
        <fullName evidence="3">Cysteine methyltransferase</fullName>
    </submittedName>
</protein>
<keyword evidence="1" id="KW-0227">DNA damage</keyword>
<evidence type="ECO:0000313" key="3">
    <source>
        <dbReference type="EMBL" id="OYN90089.1"/>
    </source>
</evidence>
<dbReference type="InterPro" id="IPR014048">
    <property type="entry name" value="MethylDNA_cys_MeTrfase_DNA-bd"/>
</dbReference>
<sequence>MAVAAIPSGRVVSYGDLGALLGTGPRQAGQFMGQHGTGLPWWRVVSHSGDLRKDLLERALPHWRSEGIDLKPNGRGCRIQHYRADLPSWADEVEAVSGWPPGGPDTVEVVGIPAP</sequence>
<gene>
    <name evidence="3" type="ORF">CGZ92_01995</name>
</gene>
<proteinExistence type="predicted"/>
<evidence type="ECO:0000256" key="1">
    <source>
        <dbReference type="ARBA" id="ARBA00022763"/>
    </source>
</evidence>
<dbReference type="InterPro" id="IPR036217">
    <property type="entry name" value="MethylDNA_cys_MeTrfase_DNAb"/>
</dbReference>
<dbReference type="CDD" id="cd06445">
    <property type="entry name" value="ATase"/>
    <property type="match status" value="1"/>
</dbReference>
<comment type="caution">
    <text evidence="3">The sequence shown here is derived from an EMBL/GenBank/DDBJ whole genome shotgun (WGS) entry which is preliminary data.</text>
</comment>
<keyword evidence="3" id="KW-0489">Methyltransferase</keyword>
<name>A0A255EEX3_9ACTN</name>
<reference evidence="3 4" key="1">
    <citation type="submission" date="2017-07" db="EMBL/GenBank/DDBJ databases">
        <title>Draft whole genome sequences of clinical Proprionibacteriaceae strains.</title>
        <authorList>
            <person name="Bernier A.-M."/>
            <person name="Bernard K."/>
            <person name="Domingo M.-C."/>
        </authorList>
    </citation>
    <scope>NUCLEOTIDE SEQUENCE [LARGE SCALE GENOMIC DNA]</scope>
    <source>
        <strain evidence="3 4">NML 160184</strain>
    </source>
</reference>
<evidence type="ECO:0000313" key="4">
    <source>
        <dbReference type="Proteomes" id="UP000216533"/>
    </source>
</evidence>
<dbReference type="GO" id="GO:0006281">
    <property type="term" value="P:DNA repair"/>
    <property type="evidence" value="ECO:0007669"/>
    <property type="project" value="InterPro"/>
</dbReference>
<keyword evidence="3" id="KW-0808">Transferase</keyword>